<name>A0A318TIP9_9BACL</name>
<accession>A0A318TIP9</accession>
<comment type="caution">
    <text evidence="1">The sequence shown here is derived from an EMBL/GenBank/DDBJ whole genome shotgun (WGS) entry which is preliminary data.</text>
</comment>
<reference evidence="1 2" key="1">
    <citation type="submission" date="2018-06" db="EMBL/GenBank/DDBJ databases">
        <title>Genomic Encyclopedia of Archaeal and Bacterial Type Strains, Phase II (KMG-II): from individual species to whole genera.</title>
        <authorList>
            <person name="Goeker M."/>
        </authorList>
    </citation>
    <scope>NUCLEOTIDE SEQUENCE [LARGE SCALE GENOMIC DNA]</scope>
    <source>
        <strain evidence="1 2">KACC 16626</strain>
    </source>
</reference>
<proteinExistence type="predicted"/>
<gene>
    <name evidence="1" type="ORF">BJ095_12433</name>
</gene>
<dbReference type="AlphaFoldDB" id="A0A318TIP9"/>
<evidence type="ECO:0000313" key="2">
    <source>
        <dbReference type="Proteomes" id="UP000247416"/>
    </source>
</evidence>
<keyword evidence="2" id="KW-1185">Reference proteome</keyword>
<dbReference type="Proteomes" id="UP000247416">
    <property type="component" value="Unassembled WGS sequence"/>
</dbReference>
<sequence length="44" mass="5440">MDNKAFFFNKKVEIFVYLFYNEKIVVKILTREIFEQKNNFFVGK</sequence>
<dbReference type="EMBL" id="QJTJ01000024">
    <property type="protein sequence ID" value="PYF04283.1"/>
    <property type="molecule type" value="Genomic_DNA"/>
</dbReference>
<protein>
    <submittedName>
        <fullName evidence="1">Uncharacterized protein</fullName>
    </submittedName>
</protein>
<evidence type="ECO:0000313" key="1">
    <source>
        <dbReference type="EMBL" id="PYF04283.1"/>
    </source>
</evidence>
<organism evidence="1 2">
    <name type="scientific">Ureibacillus chungkukjangi</name>
    <dbReference type="NCBI Taxonomy" id="1202712"/>
    <lineage>
        <taxon>Bacteria</taxon>
        <taxon>Bacillati</taxon>
        <taxon>Bacillota</taxon>
        <taxon>Bacilli</taxon>
        <taxon>Bacillales</taxon>
        <taxon>Caryophanaceae</taxon>
        <taxon>Ureibacillus</taxon>
    </lineage>
</organism>